<protein>
    <submittedName>
        <fullName evidence="1">Uncharacterized protein</fullName>
    </submittedName>
</protein>
<dbReference type="Proteomes" id="UP000823399">
    <property type="component" value="Unassembled WGS sequence"/>
</dbReference>
<name>A0A9P7EZ86_9AGAM</name>
<evidence type="ECO:0000313" key="1">
    <source>
        <dbReference type="EMBL" id="KAG2098389.1"/>
    </source>
</evidence>
<sequence>MDTSPNVVFILPVALMYPFSSVSSFPYHAKAWKALFPNPDQLSFQGPGGPSYNPPVIKRSLVRNHASDLPQLRLRFPSASAQTLLPSHIHGSPPKSLVSQFHLHIAPLNESFDVFVLVTT</sequence>
<dbReference type="AlphaFoldDB" id="A0A9P7EZ86"/>
<gene>
    <name evidence="1" type="ORF">F5147DRAFT_713771</name>
</gene>
<dbReference type="EMBL" id="JABBWM010000061">
    <property type="protein sequence ID" value="KAG2098389.1"/>
    <property type="molecule type" value="Genomic_DNA"/>
</dbReference>
<proteinExistence type="predicted"/>
<dbReference type="RefSeq" id="XP_041288857.1">
    <property type="nucleotide sequence ID" value="XM_041438425.1"/>
</dbReference>
<keyword evidence="2" id="KW-1185">Reference proteome</keyword>
<comment type="caution">
    <text evidence="1">The sequence shown here is derived from an EMBL/GenBank/DDBJ whole genome shotgun (WGS) entry which is preliminary data.</text>
</comment>
<organism evidence="1 2">
    <name type="scientific">Suillus discolor</name>
    <dbReference type="NCBI Taxonomy" id="1912936"/>
    <lineage>
        <taxon>Eukaryota</taxon>
        <taxon>Fungi</taxon>
        <taxon>Dikarya</taxon>
        <taxon>Basidiomycota</taxon>
        <taxon>Agaricomycotina</taxon>
        <taxon>Agaricomycetes</taxon>
        <taxon>Agaricomycetidae</taxon>
        <taxon>Boletales</taxon>
        <taxon>Suillineae</taxon>
        <taxon>Suillaceae</taxon>
        <taxon>Suillus</taxon>
    </lineage>
</organism>
<accession>A0A9P7EZ86</accession>
<evidence type="ECO:0000313" key="2">
    <source>
        <dbReference type="Proteomes" id="UP000823399"/>
    </source>
</evidence>
<dbReference type="GeneID" id="64700684"/>
<reference evidence="1" key="1">
    <citation type="journal article" date="2020" name="New Phytol.">
        <title>Comparative genomics reveals dynamic genome evolution in host specialist ectomycorrhizal fungi.</title>
        <authorList>
            <person name="Lofgren L.A."/>
            <person name="Nguyen N.H."/>
            <person name="Vilgalys R."/>
            <person name="Ruytinx J."/>
            <person name="Liao H.L."/>
            <person name="Branco S."/>
            <person name="Kuo A."/>
            <person name="LaButti K."/>
            <person name="Lipzen A."/>
            <person name="Andreopoulos W."/>
            <person name="Pangilinan J."/>
            <person name="Riley R."/>
            <person name="Hundley H."/>
            <person name="Na H."/>
            <person name="Barry K."/>
            <person name="Grigoriev I.V."/>
            <person name="Stajich J.E."/>
            <person name="Kennedy P.G."/>
        </authorList>
    </citation>
    <scope>NUCLEOTIDE SEQUENCE</scope>
    <source>
        <strain evidence="1">FC423</strain>
    </source>
</reference>